<sequence length="135" mass="15559">MTDAWEQNVETLIGKNEKEGEAVIGDKIDKIKNARDPKSFWSALSILRKKVTLSADIYIKDWFIFYKKLLNKGDNEPFHKAILMIRWEDIELDKEITLEEIKAEFKSLADGKAAGPDNIPNEFLNKLPIPILEKN</sequence>
<accession>A0ABY6L874</accession>
<proteinExistence type="predicted"/>
<name>A0ABY6L874_9ARAC</name>
<dbReference type="Proteomes" id="UP001235939">
    <property type="component" value="Chromosome 15"/>
</dbReference>
<organism evidence="1 2">
    <name type="scientific">Cordylochernes scorpioides</name>
    <dbReference type="NCBI Taxonomy" id="51811"/>
    <lineage>
        <taxon>Eukaryota</taxon>
        <taxon>Metazoa</taxon>
        <taxon>Ecdysozoa</taxon>
        <taxon>Arthropoda</taxon>
        <taxon>Chelicerata</taxon>
        <taxon>Arachnida</taxon>
        <taxon>Pseudoscorpiones</taxon>
        <taxon>Cheliferoidea</taxon>
        <taxon>Chernetidae</taxon>
        <taxon>Cordylochernes</taxon>
    </lineage>
</organism>
<reference evidence="1 2" key="1">
    <citation type="submission" date="2022-01" db="EMBL/GenBank/DDBJ databases">
        <title>A chromosomal length assembly of Cordylochernes scorpioides.</title>
        <authorList>
            <person name="Zeh D."/>
            <person name="Zeh J."/>
        </authorList>
    </citation>
    <scope>NUCLEOTIDE SEQUENCE [LARGE SCALE GENOMIC DNA]</scope>
    <source>
        <strain evidence="1">IN4F17</strain>
        <tissue evidence="1">Whole Body</tissue>
    </source>
</reference>
<keyword evidence="2" id="KW-1185">Reference proteome</keyword>
<evidence type="ECO:0000313" key="2">
    <source>
        <dbReference type="Proteomes" id="UP001235939"/>
    </source>
</evidence>
<gene>
    <name evidence="1" type="ORF">LAZ67_15000601</name>
</gene>
<dbReference type="EMBL" id="CP092877">
    <property type="protein sequence ID" value="UYV77350.1"/>
    <property type="molecule type" value="Genomic_DNA"/>
</dbReference>
<protein>
    <submittedName>
        <fullName evidence="1">Uncharacterized protein</fullName>
    </submittedName>
</protein>
<evidence type="ECO:0000313" key="1">
    <source>
        <dbReference type="EMBL" id="UYV77350.1"/>
    </source>
</evidence>